<name>A0ABT8I068_9BACL</name>
<protein>
    <submittedName>
        <fullName evidence="1">Uncharacterized protein</fullName>
    </submittedName>
</protein>
<dbReference type="RefSeq" id="WP_301167450.1">
    <property type="nucleotide sequence ID" value="NZ_JAUHTR010000011.1"/>
</dbReference>
<comment type="caution">
    <text evidence="1">The sequence shown here is derived from an EMBL/GenBank/DDBJ whole genome shotgun (WGS) entry which is preliminary data.</text>
</comment>
<dbReference type="Proteomes" id="UP001172721">
    <property type="component" value="Unassembled WGS sequence"/>
</dbReference>
<organism evidence="1 2">
    <name type="scientific">Fictibacillus fluitans</name>
    <dbReference type="NCBI Taxonomy" id="3058422"/>
    <lineage>
        <taxon>Bacteria</taxon>
        <taxon>Bacillati</taxon>
        <taxon>Bacillota</taxon>
        <taxon>Bacilli</taxon>
        <taxon>Bacillales</taxon>
        <taxon>Fictibacillaceae</taxon>
        <taxon>Fictibacillus</taxon>
    </lineage>
</organism>
<sequence length="87" mass="9384">MKHSANGCLCSFFEKAKFGDLFVPILKSQSVPAGSVLTFLSFDEKTHCVSFNFDISGLIQLGVLDCSKIAGVITGVALSDFASSRWF</sequence>
<gene>
    <name evidence="1" type="ORF">QYB97_18225</name>
</gene>
<proteinExistence type="predicted"/>
<evidence type="ECO:0000313" key="1">
    <source>
        <dbReference type="EMBL" id="MDN4526423.1"/>
    </source>
</evidence>
<evidence type="ECO:0000313" key="2">
    <source>
        <dbReference type="Proteomes" id="UP001172721"/>
    </source>
</evidence>
<accession>A0ABT8I068</accession>
<dbReference type="EMBL" id="JAUHTR010000011">
    <property type="protein sequence ID" value="MDN4526423.1"/>
    <property type="molecule type" value="Genomic_DNA"/>
</dbReference>
<keyword evidence="2" id="KW-1185">Reference proteome</keyword>
<reference evidence="1" key="1">
    <citation type="submission" date="2023-07" db="EMBL/GenBank/DDBJ databases">
        <title>Fictibacillus sp. isolated from freshwater pond.</title>
        <authorList>
            <person name="Kirdat K."/>
            <person name="Bhat A."/>
            <person name="Mourya A."/>
            <person name="Yadav A."/>
        </authorList>
    </citation>
    <scope>NUCLEOTIDE SEQUENCE</scope>
    <source>
        <strain evidence="1">NE201</strain>
    </source>
</reference>